<name>A0A978W3C6_ZIZJJ</name>
<dbReference type="SUPFAM" id="SSF52058">
    <property type="entry name" value="L domain-like"/>
    <property type="match status" value="1"/>
</dbReference>
<evidence type="ECO:0000256" key="5">
    <source>
        <dbReference type="ARBA" id="ARBA00022840"/>
    </source>
</evidence>
<evidence type="ECO:0000256" key="6">
    <source>
        <dbReference type="SAM" id="Coils"/>
    </source>
</evidence>
<evidence type="ECO:0000256" key="4">
    <source>
        <dbReference type="ARBA" id="ARBA00022821"/>
    </source>
</evidence>
<dbReference type="InterPro" id="IPR032675">
    <property type="entry name" value="LRR_dom_sf"/>
</dbReference>
<comment type="similarity">
    <text evidence="1">Belongs to the disease resistance NB-LRR family.</text>
</comment>
<dbReference type="Gene3D" id="3.40.50.300">
    <property type="entry name" value="P-loop containing nucleotide triphosphate hydrolases"/>
    <property type="match status" value="1"/>
</dbReference>
<dbReference type="PANTHER" id="PTHR33463">
    <property type="entry name" value="NB-ARC DOMAIN-CONTAINING PROTEIN-RELATED"/>
    <property type="match status" value="1"/>
</dbReference>
<dbReference type="SMART" id="SM00382">
    <property type="entry name" value="AAA"/>
    <property type="match status" value="1"/>
</dbReference>
<proteinExistence type="inferred from homology"/>
<dbReference type="Pfam" id="PF23559">
    <property type="entry name" value="WHD_DRP"/>
    <property type="match status" value="1"/>
</dbReference>
<sequence length="987" mass="111907">MDIAFKILGTVSGPISQCWGYHTSMKENMKILDRKLEELNARKKDKELRKKRELRPGKIPKEEVETWFNEVEEINEEIRSIREEAEKVNYFFRASIGMKLPGMIQRVEDLYGRIENVTGGLVETDPNFGAKLPTTTLVTESTSGRVYEEIMKWLINDDDVRKIGIYGMGGTGKTTVLKHINNSLLDGEQQKFDNVIWVSVSKSNAFKFQDAIAQQLNIEDILKGRETDEMRRAAMIKAALEGKGRYVLILDDIWESYDLEQVGIPEPSLENGCKLVLSTRSYEVCKRMGCKDFPMGLLPKEEAQKMFSDTVGHDVILKNPKLKPIADEIVERCHGVVLAIVTLASSLKPAINEYEWKDTLEQMKGSTRGLNGNEVHTKVLDSLKISYERLKDESLQQCLLYCALYPEDPEIERDELVEFLIVEGMISLRSTSKRADMVSKGLGMLKKLEYASLLENCGIKSVKLHDLVREMALRLTDHANPRFMVEAGVGLKDIPDEEEWKEDLVRVSLMHNRISNIPSGMSPRCPKLVTLRLNFNFFLKSIPDCLLSNMNSLSVLDLSYTLIRSLPNTVVTLVNLTALLLRECFGLEHVPSLENLKALKKLDFYKSGISELPQGMEMLVMLTYLNIDHTRITMIADGLLPKLRRLECLICPRKSGLPLSLAKRICIRGEELARLTKLETFQGILCDVNHLNKYVKSLADGGPTKYTIQLGGDEGGYGNTKDFGYDRVVLITECRASESDVQGDYPIWVPKDVELLIIGNCIMVGSLCNVVSLKKATDFKACSIYDCDSLKHLASSSSFSGIPLFQTLEELELVRLSDFFGLIEVEKSPPSLTSPLPYSSLRKIQVHDCPNVKKLFTLVTLLQLQKLEQIDIRRCEQMVEIIAVESEHEDQITETNVSALSKLRTLRLEWLPELESICNGKENLIADCLQDIIINECEKLKRIPFLDKEPCPPPSLQRVMVQKEWWDSLEWNYTEASKLLQPLCQVC</sequence>
<organism evidence="8 9">
    <name type="scientific">Ziziphus jujuba var. spinosa</name>
    <dbReference type="NCBI Taxonomy" id="714518"/>
    <lineage>
        <taxon>Eukaryota</taxon>
        <taxon>Viridiplantae</taxon>
        <taxon>Streptophyta</taxon>
        <taxon>Embryophyta</taxon>
        <taxon>Tracheophyta</taxon>
        <taxon>Spermatophyta</taxon>
        <taxon>Magnoliopsida</taxon>
        <taxon>eudicotyledons</taxon>
        <taxon>Gunneridae</taxon>
        <taxon>Pentapetalae</taxon>
        <taxon>rosids</taxon>
        <taxon>fabids</taxon>
        <taxon>Rosales</taxon>
        <taxon>Rhamnaceae</taxon>
        <taxon>Paliureae</taxon>
        <taxon>Ziziphus</taxon>
    </lineage>
</organism>
<comment type="caution">
    <text evidence="8">The sequence shown here is derived from an EMBL/GenBank/DDBJ whole genome shotgun (WGS) entry which is preliminary data.</text>
</comment>
<evidence type="ECO:0000259" key="7">
    <source>
        <dbReference type="SMART" id="SM00382"/>
    </source>
</evidence>
<gene>
    <name evidence="8" type="ORF">FEM48_Zijuj01G0203100</name>
</gene>
<feature type="coiled-coil region" evidence="6">
    <location>
        <begin position="22"/>
        <end position="84"/>
    </location>
</feature>
<dbReference type="FunFam" id="3.40.50.300:FF:001091">
    <property type="entry name" value="Probable disease resistance protein At1g61300"/>
    <property type="match status" value="1"/>
</dbReference>
<keyword evidence="2" id="KW-0677">Repeat</keyword>
<dbReference type="InterPro" id="IPR002182">
    <property type="entry name" value="NB-ARC"/>
</dbReference>
<dbReference type="InterPro" id="IPR027417">
    <property type="entry name" value="P-loop_NTPase"/>
</dbReference>
<dbReference type="GO" id="GO:0043531">
    <property type="term" value="F:ADP binding"/>
    <property type="evidence" value="ECO:0007669"/>
    <property type="project" value="InterPro"/>
</dbReference>
<keyword evidence="3" id="KW-0547">Nucleotide-binding</keyword>
<keyword evidence="5" id="KW-0067">ATP-binding</keyword>
<dbReference type="InterPro" id="IPR042197">
    <property type="entry name" value="Apaf_helical"/>
</dbReference>
<keyword evidence="4" id="KW-0611">Plant defense</keyword>
<dbReference type="Proteomes" id="UP000813462">
    <property type="component" value="Unassembled WGS sequence"/>
</dbReference>
<dbReference type="Gene3D" id="1.10.8.430">
    <property type="entry name" value="Helical domain of apoptotic protease-activating factors"/>
    <property type="match status" value="1"/>
</dbReference>
<dbReference type="OrthoDB" id="4691307at2759"/>
<evidence type="ECO:0000256" key="3">
    <source>
        <dbReference type="ARBA" id="ARBA00022741"/>
    </source>
</evidence>
<dbReference type="InterPro" id="IPR057135">
    <property type="entry name" value="At4g27190-like_LRR"/>
</dbReference>
<evidence type="ECO:0000256" key="1">
    <source>
        <dbReference type="ARBA" id="ARBA00008894"/>
    </source>
</evidence>
<dbReference type="SUPFAM" id="SSF52540">
    <property type="entry name" value="P-loop containing nucleoside triphosphate hydrolases"/>
    <property type="match status" value="1"/>
</dbReference>
<evidence type="ECO:0000313" key="9">
    <source>
        <dbReference type="Proteomes" id="UP000813462"/>
    </source>
</evidence>
<accession>A0A978W3C6</accession>
<dbReference type="Pfam" id="PF23247">
    <property type="entry name" value="LRR_RPS2"/>
    <property type="match status" value="1"/>
</dbReference>
<protein>
    <recommendedName>
        <fullName evidence="7">AAA+ ATPase domain-containing protein</fullName>
    </recommendedName>
</protein>
<dbReference type="Gene3D" id="3.80.10.10">
    <property type="entry name" value="Ribonuclease Inhibitor"/>
    <property type="match status" value="2"/>
</dbReference>
<dbReference type="InterPro" id="IPR050905">
    <property type="entry name" value="Plant_NBS-LRR"/>
</dbReference>
<dbReference type="InterPro" id="IPR003593">
    <property type="entry name" value="AAA+_ATPase"/>
</dbReference>
<reference evidence="8" key="1">
    <citation type="journal article" date="2021" name="Front. Plant Sci.">
        <title>Chromosome-Scale Genome Assembly for Chinese Sour Jujube and Insights Into Its Genome Evolution and Domestication Signature.</title>
        <authorList>
            <person name="Shen L.-Y."/>
            <person name="Luo H."/>
            <person name="Wang X.-L."/>
            <person name="Wang X.-M."/>
            <person name="Qiu X.-J."/>
            <person name="Liu H."/>
            <person name="Zhou S.-S."/>
            <person name="Jia K.-H."/>
            <person name="Nie S."/>
            <person name="Bao Y.-T."/>
            <person name="Zhang R.-G."/>
            <person name="Yun Q.-Z."/>
            <person name="Chai Y.-H."/>
            <person name="Lu J.-Y."/>
            <person name="Li Y."/>
            <person name="Zhao S.-W."/>
            <person name="Mao J.-F."/>
            <person name="Jia S.-G."/>
            <person name="Mao Y.-M."/>
        </authorList>
    </citation>
    <scope>NUCLEOTIDE SEQUENCE</scope>
    <source>
        <strain evidence="8">AT0</strain>
        <tissue evidence="8">Leaf</tissue>
    </source>
</reference>
<dbReference type="AlphaFoldDB" id="A0A978W3C6"/>
<keyword evidence="6" id="KW-0175">Coiled coil</keyword>
<dbReference type="FunFam" id="1.10.10.10:FF:000322">
    <property type="entry name" value="Probable disease resistance protein At1g63360"/>
    <property type="match status" value="1"/>
</dbReference>
<dbReference type="GO" id="GO:0006952">
    <property type="term" value="P:defense response"/>
    <property type="evidence" value="ECO:0007669"/>
    <property type="project" value="UniProtKB-KW"/>
</dbReference>
<evidence type="ECO:0000256" key="2">
    <source>
        <dbReference type="ARBA" id="ARBA00022737"/>
    </source>
</evidence>
<dbReference type="InterPro" id="IPR058922">
    <property type="entry name" value="WHD_DRP"/>
</dbReference>
<dbReference type="EMBL" id="JAEACU010000001">
    <property type="protein sequence ID" value="KAH7546460.1"/>
    <property type="molecule type" value="Genomic_DNA"/>
</dbReference>
<feature type="domain" description="AAA+ ATPase" evidence="7">
    <location>
        <begin position="159"/>
        <end position="317"/>
    </location>
</feature>
<evidence type="ECO:0000313" key="8">
    <source>
        <dbReference type="EMBL" id="KAH7546460.1"/>
    </source>
</evidence>
<dbReference type="PANTHER" id="PTHR33463:SF187">
    <property type="entry name" value="AND NB-ARC DOMAIN DISEASE RESISTANCE PROTEIN, PUTATIVE-RELATED"/>
    <property type="match status" value="1"/>
</dbReference>
<dbReference type="GO" id="GO:0005524">
    <property type="term" value="F:ATP binding"/>
    <property type="evidence" value="ECO:0007669"/>
    <property type="project" value="UniProtKB-KW"/>
</dbReference>
<dbReference type="PRINTS" id="PR00364">
    <property type="entry name" value="DISEASERSIST"/>
</dbReference>
<dbReference type="Pfam" id="PF00931">
    <property type="entry name" value="NB-ARC"/>
    <property type="match status" value="1"/>
</dbReference>